<evidence type="ECO:0008006" key="3">
    <source>
        <dbReference type="Google" id="ProtNLM"/>
    </source>
</evidence>
<proteinExistence type="predicted"/>
<dbReference type="InterPro" id="IPR027417">
    <property type="entry name" value="P-loop_NTPase"/>
</dbReference>
<reference evidence="1 2" key="1">
    <citation type="submission" date="2021-08" db="EMBL/GenBank/DDBJ databases">
        <title>Nocardioides bacterium WL0053 sp. nov., isolated from the sediment.</title>
        <authorList>
            <person name="Wang L."/>
            <person name="Zhang D."/>
            <person name="Zhang A."/>
        </authorList>
    </citation>
    <scope>NUCLEOTIDE SEQUENCE [LARGE SCALE GENOMIC DNA]</scope>
    <source>
        <strain evidence="1 2">WL0053</strain>
    </source>
</reference>
<protein>
    <recommendedName>
        <fullName evidence="3">Sulfotransferase family protein</fullName>
    </recommendedName>
</protein>
<dbReference type="SUPFAM" id="SSF52540">
    <property type="entry name" value="P-loop containing nucleoside triphosphate hydrolases"/>
    <property type="match status" value="1"/>
</dbReference>
<evidence type="ECO:0000313" key="2">
    <source>
        <dbReference type="Proteomes" id="UP000754710"/>
    </source>
</evidence>
<accession>A0ABS7RLK0</accession>
<name>A0ABS7RLK0_9ACTN</name>
<comment type="caution">
    <text evidence="1">The sequence shown here is derived from an EMBL/GenBank/DDBJ whole genome shotgun (WGS) entry which is preliminary data.</text>
</comment>
<dbReference type="RefSeq" id="WP_221024101.1">
    <property type="nucleotide sequence ID" value="NZ_JAIEZQ010000001.1"/>
</dbReference>
<evidence type="ECO:0000313" key="1">
    <source>
        <dbReference type="EMBL" id="MBY9074422.1"/>
    </source>
</evidence>
<sequence>MGDALPAGATKKVFFHVGAPKTGTTYLQQVLFQNREALADDGVLYPYEFFDESFRSMQDFRGASWGQKGPGYYAGEWEKVASRARDWTGSTVIISNELLGGSSPDRIAAGVASVQPADVHVIFSARDFARQLVSDWQEHVKHKHRVTLEQFVDDLVEKGLDAPPPFGELFWGMHDAAYVLQRWATVVPPENIHLVTVPQPGAPRDTLWQRFCHVTGLDPDAYETETKRSNTSMGVAETELIRRMNEDARSIRDDDYDRLVRIVLAERILGGQSPRLTLPPDRLEWVSQRSRQLIDELKGAGYQVEGDLEELMPDPATHATYVSPTALTEADLAPAAIRAAQGLLRHSAMLRSKVRELQEQADLRPVHKPTSRDRARDFYWRNRGRVGRVLRKMGLLRR</sequence>
<gene>
    <name evidence="1" type="ORF">K1X13_06280</name>
</gene>
<dbReference type="Gene3D" id="3.40.50.300">
    <property type="entry name" value="P-loop containing nucleotide triphosphate hydrolases"/>
    <property type="match status" value="1"/>
</dbReference>
<dbReference type="EMBL" id="JAIEZQ010000001">
    <property type="protein sequence ID" value="MBY9074422.1"/>
    <property type="molecule type" value="Genomic_DNA"/>
</dbReference>
<organism evidence="1 2">
    <name type="scientific">Nocardioides jiangsuensis</name>
    <dbReference type="NCBI Taxonomy" id="2866161"/>
    <lineage>
        <taxon>Bacteria</taxon>
        <taxon>Bacillati</taxon>
        <taxon>Actinomycetota</taxon>
        <taxon>Actinomycetes</taxon>
        <taxon>Propionibacteriales</taxon>
        <taxon>Nocardioidaceae</taxon>
        <taxon>Nocardioides</taxon>
    </lineage>
</organism>
<dbReference type="Proteomes" id="UP000754710">
    <property type="component" value="Unassembled WGS sequence"/>
</dbReference>
<keyword evidence="2" id="KW-1185">Reference proteome</keyword>